<name>A0AAV6ZDW1_ENGPU</name>
<keyword evidence="1" id="KW-0812">Transmembrane</keyword>
<evidence type="ECO:0000313" key="3">
    <source>
        <dbReference type="Proteomes" id="UP000824782"/>
    </source>
</evidence>
<dbReference type="EMBL" id="WNYA01000809">
    <property type="protein sequence ID" value="KAG8547166.1"/>
    <property type="molecule type" value="Genomic_DNA"/>
</dbReference>
<keyword evidence="1" id="KW-1133">Transmembrane helix</keyword>
<proteinExistence type="predicted"/>
<keyword evidence="3" id="KW-1185">Reference proteome</keyword>
<evidence type="ECO:0000256" key="1">
    <source>
        <dbReference type="SAM" id="Phobius"/>
    </source>
</evidence>
<organism evidence="2 3">
    <name type="scientific">Engystomops pustulosus</name>
    <name type="common">Tungara frog</name>
    <name type="synonym">Physalaemus pustulosus</name>
    <dbReference type="NCBI Taxonomy" id="76066"/>
    <lineage>
        <taxon>Eukaryota</taxon>
        <taxon>Metazoa</taxon>
        <taxon>Chordata</taxon>
        <taxon>Craniata</taxon>
        <taxon>Vertebrata</taxon>
        <taxon>Euteleostomi</taxon>
        <taxon>Amphibia</taxon>
        <taxon>Batrachia</taxon>
        <taxon>Anura</taxon>
        <taxon>Neobatrachia</taxon>
        <taxon>Hyloidea</taxon>
        <taxon>Leptodactylidae</taxon>
        <taxon>Leiuperinae</taxon>
        <taxon>Engystomops</taxon>
    </lineage>
</organism>
<reference evidence="2" key="1">
    <citation type="thesis" date="2020" institute="ProQuest LLC" country="789 East Eisenhower Parkway, Ann Arbor, MI, USA">
        <title>Comparative Genomics and Chromosome Evolution.</title>
        <authorList>
            <person name="Mudd A.B."/>
        </authorList>
    </citation>
    <scope>NUCLEOTIDE SEQUENCE</scope>
    <source>
        <strain evidence="2">237g6f4</strain>
        <tissue evidence="2">Blood</tissue>
    </source>
</reference>
<sequence length="67" mass="7538">MGNLLKVLTCTDLEQGPNFFLDFESENMILYIYFSLPAVDCICPSALSVCLLLLVYSVFEAMKSFTD</sequence>
<accession>A0AAV6ZDW1</accession>
<keyword evidence="1" id="KW-0472">Membrane</keyword>
<gene>
    <name evidence="2" type="ORF">GDO81_028937</name>
</gene>
<dbReference type="Proteomes" id="UP000824782">
    <property type="component" value="Unassembled WGS sequence"/>
</dbReference>
<dbReference type="AlphaFoldDB" id="A0AAV6ZDW1"/>
<protein>
    <submittedName>
        <fullName evidence="2">Uncharacterized protein</fullName>
    </submittedName>
</protein>
<comment type="caution">
    <text evidence="2">The sequence shown here is derived from an EMBL/GenBank/DDBJ whole genome shotgun (WGS) entry which is preliminary data.</text>
</comment>
<evidence type="ECO:0000313" key="2">
    <source>
        <dbReference type="EMBL" id="KAG8547166.1"/>
    </source>
</evidence>
<feature type="transmembrane region" description="Helical" evidence="1">
    <location>
        <begin position="30"/>
        <end position="59"/>
    </location>
</feature>